<dbReference type="EMBL" id="CP007536">
    <property type="protein sequence ID" value="AIC14269.1"/>
    <property type="molecule type" value="Genomic_DNA"/>
</dbReference>
<feature type="transmembrane region" description="Helical" evidence="9">
    <location>
        <begin position="20"/>
        <end position="42"/>
    </location>
</feature>
<accession>A0A060HBW5</accession>
<proteinExistence type="predicted"/>
<evidence type="ECO:0000256" key="9">
    <source>
        <dbReference type="SAM" id="Phobius"/>
    </source>
</evidence>
<dbReference type="HOGENOM" id="CLU_012856_4_0_2"/>
<keyword evidence="8" id="KW-0961">Cell wall biogenesis/degradation</keyword>
<evidence type="ECO:0000256" key="6">
    <source>
        <dbReference type="ARBA" id="ARBA00023034"/>
    </source>
</evidence>
<keyword evidence="5 9" id="KW-1133">Transmembrane helix</keyword>
<feature type="transmembrane region" description="Helical" evidence="9">
    <location>
        <begin position="360"/>
        <end position="382"/>
    </location>
</feature>
<dbReference type="PANTHER" id="PTHR32044:SF80">
    <property type="entry name" value="XYLOGLUCAN GLYCOSYLTRANSFERASE 2-RELATED"/>
    <property type="match status" value="1"/>
</dbReference>
<organism evidence="10 11">
    <name type="scientific">Nitrososphaera viennensis EN76</name>
    <dbReference type="NCBI Taxonomy" id="926571"/>
    <lineage>
        <taxon>Archaea</taxon>
        <taxon>Nitrososphaerota</taxon>
        <taxon>Nitrososphaeria</taxon>
        <taxon>Nitrososphaerales</taxon>
        <taxon>Nitrososphaeraceae</taxon>
        <taxon>Nitrososphaera</taxon>
    </lineage>
</organism>
<evidence type="ECO:0000313" key="10">
    <source>
        <dbReference type="EMBL" id="AIC14269.1"/>
    </source>
</evidence>
<name>A0A060HBW5_9ARCH</name>
<evidence type="ECO:0000256" key="2">
    <source>
        <dbReference type="ARBA" id="ARBA00022676"/>
    </source>
</evidence>
<evidence type="ECO:0000313" key="11">
    <source>
        <dbReference type="Proteomes" id="UP000027093"/>
    </source>
</evidence>
<gene>
    <name evidence="10" type="ORF">NVIE_000880</name>
</gene>
<feature type="transmembrane region" description="Helical" evidence="9">
    <location>
        <begin position="532"/>
        <end position="552"/>
    </location>
</feature>
<evidence type="ECO:0000256" key="8">
    <source>
        <dbReference type="ARBA" id="ARBA00023316"/>
    </source>
</evidence>
<dbReference type="GO" id="GO:0071555">
    <property type="term" value="P:cell wall organization"/>
    <property type="evidence" value="ECO:0007669"/>
    <property type="project" value="UniProtKB-KW"/>
</dbReference>
<comment type="subcellular location">
    <subcellularLocation>
        <location evidence="1">Golgi apparatus membrane</location>
        <topology evidence="1">Multi-pass membrane protein</topology>
    </subcellularLocation>
</comment>
<dbReference type="GO" id="GO:0016757">
    <property type="term" value="F:glycosyltransferase activity"/>
    <property type="evidence" value="ECO:0007669"/>
    <property type="project" value="UniProtKB-KW"/>
</dbReference>
<dbReference type="PANTHER" id="PTHR32044">
    <property type="entry name" value="GLUCOMANNAN 4-BETA-MANNOSYLTRANSFERASE 9"/>
    <property type="match status" value="1"/>
</dbReference>
<sequence>MRHRGLVQDMVMYGPGTFLYVIFLVIAWVTMFYTLNFYYLAIQSRHNESHERRRRQVPELPLAMLPTVTVQLPLYNEKYVARRLIDAVCRMDYPKNKMQVQVLDDSDDDTVDLIRSIVDEYRFKGFDIVHVRRADRSGYKAGALKAGMKTAKGEFIAIFDADFIPPSSFLKHLLRYFSDPKMGFVQCKWGHVNEDYSTMTQAQAVSLDLHFLVEQKAKSLSRIFLNFNGTAGIWRTSCINDAGGWQTSTLVEDMDLSYRAQMKGWKCMFLDDYVVDAELPVQMNAAKRQQFRWAKGSIQVALKLLADVVAHRKVPVESKVQSFIHMTRHIAHPLFLAQFLIFPMLLSMDYRLYESNWAPLFVLAMYAALGPGGYLVVINKVWKKDWKHKGMQFLFLHFFGAGISVNNSVAVFDALFGRKSEFLRTPKFGIVKKGEDWRNKEYALPFTKTTLLEIFFALYGCISIFVAIFSNNALFTPLIAMPTIGFIYVAYLSIAHSQLGKKKRIKSEKTGAVVVQQAAPLAPVQRTAGQRLLLPSVLAFLVLGAGVAYYGYYTSIYPLQEASGFLARAQTAQTPQQLADYVRLAQGFIPESGNPVWVFPTYRTDFEIIHMQLDSMVARSGALSSLSPHDEGYNAALLDMHSGALEIQANLHEAIPYIYVSPQNIAFGAAWVGVILSVFAAMKHARTRHQRAETASAVQT</sequence>
<evidence type="ECO:0000256" key="4">
    <source>
        <dbReference type="ARBA" id="ARBA00022692"/>
    </source>
</evidence>
<dbReference type="KEGG" id="nvn:NVIE_000880"/>
<keyword evidence="4 9" id="KW-0812">Transmembrane</keyword>
<dbReference type="InterPro" id="IPR029044">
    <property type="entry name" value="Nucleotide-diphossugar_trans"/>
</dbReference>
<dbReference type="AlphaFoldDB" id="A0A060HBW5"/>
<dbReference type="Pfam" id="PF13641">
    <property type="entry name" value="Glyco_tranf_2_3"/>
    <property type="match status" value="1"/>
</dbReference>
<keyword evidence="7 9" id="KW-0472">Membrane</keyword>
<feature type="transmembrane region" description="Helical" evidence="9">
    <location>
        <begin position="665"/>
        <end position="682"/>
    </location>
</feature>
<dbReference type="Proteomes" id="UP000027093">
    <property type="component" value="Chromosome"/>
</dbReference>
<evidence type="ECO:0000256" key="1">
    <source>
        <dbReference type="ARBA" id="ARBA00004653"/>
    </source>
</evidence>
<keyword evidence="2" id="KW-0328">Glycosyltransferase</keyword>
<evidence type="ECO:0000256" key="7">
    <source>
        <dbReference type="ARBA" id="ARBA00023136"/>
    </source>
</evidence>
<dbReference type="Gene3D" id="3.90.550.10">
    <property type="entry name" value="Spore Coat Polysaccharide Biosynthesis Protein SpsA, Chain A"/>
    <property type="match status" value="1"/>
</dbReference>
<dbReference type="SUPFAM" id="SSF53448">
    <property type="entry name" value="Nucleotide-diphospho-sugar transferases"/>
    <property type="match status" value="1"/>
</dbReference>
<dbReference type="STRING" id="926571.NVIE_000880"/>
<feature type="transmembrane region" description="Helical" evidence="9">
    <location>
        <begin position="450"/>
        <end position="469"/>
    </location>
</feature>
<keyword evidence="11" id="KW-1185">Reference proteome</keyword>
<feature type="transmembrane region" description="Helical" evidence="9">
    <location>
        <begin position="475"/>
        <end position="494"/>
    </location>
</feature>
<protein>
    <submittedName>
        <fullName evidence="10">Glycosyl transferase family 2</fullName>
    </submittedName>
</protein>
<keyword evidence="6" id="KW-0333">Golgi apparatus</keyword>
<evidence type="ECO:0000256" key="3">
    <source>
        <dbReference type="ARBA" id="ARBA00022679"/>
    </source>
</evidence>
<dbReference type="FunFam" id="3.90.550.10:FF:000057">
    <property type="entry name" value="Glycosyltransferase-like protein, family 2"/>
    <property type="match status" value="1"/>
</dbReference>
<reference evidence="10 11" key="1">
    <citation type="journal article" date="2014" name="Int. J. Syst. Evol. Microbiol.">
        <title>Nitrososphaera viennensis gen. nov., sp. nov., an aerobic and mesophilic, ammonia-oxidizing archaeon from soil and a member of the archaeal phylum Thaumarchaeota.</title>
        <authorList>
            <person name="Stieglmeier M."/>
            <person name="Klingl A."/>
            <person name="Alves R.J."/>
            <person name="Rittmann S.K."/>
            <person name="Melcher M."/>
            <person name="Leisch N."/>
            <person name="Schleper C."/>
        </authorList>
    </citation>
    <scope>NUCLEOTIDE SEQUENCE [LARGE SCALE GENOMIC DNA]</scope>
    <source>
        <strain evidence="10">EN76</strain>
    </source>
</reference>
<evidence type="ECO:0000256" key="5">
    <source>
        <dbReference type="ARBA" id="ARBA00022989"/>
    </source>
</evidence>
<keyword evidence="3 10" id="KW-0808">Transferase</keyword>